<dbReference type="InterPro" id="IPR050615">
    <property type="entry name" value="ATP-dep_DNA_Helicase"/>
</dbReference>
<gene>
    <name evidence="6" type="ORF">C450_09563</name>
</gene>
<dbReference type="Pfam" id="PF04851">
    <property type="entry name" value="ResIII"/>
    <property type="match status" value="1"/>
</dbReference>
<evidence type="ECO:0000313" key="7">
    <source>
        <dbReference type="Proteomes" id="UP000011625"/>
    </source>
</evidence>
<keyword evidence="4" id="KW-0067">ATP-binding</keyword>
<dbReference type="GO" id="GO:0140097">
    <property type="term" value="F:catalytic activity, acting on DNA"/>
    <property type="evidence" value="ECO:0007669"/>
    <property type="project" value="UniProtKB-ARBA"/>
</dbReference>
<dbReference type="GO" id="GO:0004386">
    <property type="term" value="F:helicase activity"/>
    <property type="evidence" value="ECO:0007669"/>
    <property type="project" value="UniProtKB-KW"/>
</dbReference>
<dbReference type="Pfam" id="PF05626">
    <property type="entry name" value="DUF790"/>
    <property type="match status" value="1"/>
</dbReference>
<dbReference type="EMBL" id="AOME01000052">
    <property type="protein sequence ID" value="EMA53053.1"/>
    <property type="molecule type" value="Genomic_DNA"/>
</dbReference>
<reference evidence="6 7" key="1">
    <citation type="journal article" date="2014" name="PLoS Genet.">
        <title>Phylogenetically driven sequencing of extremely halophilic archaea reveals strategies for static and dynamic osmo-response.</title>
        <authorList>
            <person name="Becker E.A."/>
            <person name="Seitzer P.M."/>
            <person name="Tritt A."/>
            <person name="Larsen D."/>
            <person name="Krusor M."/>
            <person name="Yao A.I."/>
            <person name="Wu D."/>
            <person name="Madern D."/>
            <person name="Eisen J.A."/>
            <person name="Darling A.E."/>
            <person name="Facciotti M.T."/>
        </authorList>
    </citation>
    <scope>NUCLEOTIDE SEQUENCE [LARGE SCALE GENOMIC DNA]</scope>
    <source>
        <strain evidence="6 7">DSM 8989</strain>
    </source>
</reference>
<dbReference type="GO" id="GO:0005524">
    <property type="term" value="F:ATP binding"/>
    <property type="evidence" value="ECO:0007669"/>
    <property type="project" value="UniProtKB-KW"/>
</dbReference>
<dbReference type="GO" id="GO:0003677">
    <property type="term" value="F:DNA binding"/>
    <property type="evidence" value="ECO:0007669"/>
    <property type="project" value="InterPro"/>
</dbReference>
<dbReference type="InterPro" id="IPR027417">
    <property type="entry name" value="P-loop_NTPase"/>
</dbReference>
<evidence type="ECO:0000256" key="3">
    <source>
        <dbReference type="ARBA" id="ARBA00022806"/>
    </source>
</evidence>
<proteinExistence type="predicted"/>
<dbReference type="SUPFAM" id="SSF52540">
    <property type="entry name" value="P-loop containing nucleoside triphosphate hydrolases"/>
    <property type="match status" value="1"/>
</dbReference>
<keyword evidence="3 6" id="KW-0347">Helicase</keyword>
<dbReference type="InterPro" id="IPR006935">
    <property type="entry name" value="Helicase/UvrB_N"/>
</dbReference>
<keyword evidence="1" id="KW-0547">Nucleotide-binding</keyword>
<dbReference type="PROSITE" id="PS51192">
    <property type="entry name" value="HELICASE_ATP_BIND_1"/>
    <property type="match status" value="1"/>
</dbReference>
<dbReference type="GO" id="GO:0016787">
    <property type="term" value="F:hydrolase activity"/>
    <property type="evidence" value="ECO:0007669"/>
    <property type="project" value="UniProtKB-KW"/>
</dbReference>
<dbReference type="PANTHER" id="PTHR11274:SF0">
    <property type="entry name" value="GENERAL TRANSCRIPTION AND DNA REPAIR FACTOR IIH HELICASE SUBUNIT XPB"/>
    <property type="match status" value="1"/>
</dbReference>
<dbReference type="Proteomes" id="UP000011625">
    <property type="component" value="Unassembled WGS sequence"/>
</dbReference>
<evidence type="ECO:0000256" key="2">
    <source>
        <dbReference type="ARBA" id="ARBA00022801"/>
    </source>
</evidence>
<dbReference type="Gene3D" id="3.40.50.300">
    <property type="entry name" value="P-loop containing nucleotide triphosphate hydrolases"/>
    <property type="match status" value="2"/>
</dbReference>
<feature type="domain" description="Helicase ATP-binding" evidence="5">
    <location>
        <begin position="1"/>
        <end position="126"/>
    </location>
</feature>
<dbReference type="PANTHER" id="PTHR11274">
    <property type="entry name" value="RAD25/XP-B DNA REPAIR HELICASE"/>
    <property type="match status" value="1"/>
</dbReference>
<accession>M0N697</accession>
<dbReference type="PATRIC" id="fig|1227456.3.peg.1930"/>
<organism evidence="6 7">
    <name type="scientific">Halococcus salifodinae DSM 8989</name>
    <dbReference type="NCBI Taxonomy" id="1227456"/>
    <lineage>
        <taxon>Archaea</taxon>
        <taxon>Methanobacteriati</taxon>
        <taxon>Methanobacteriota</taxon>
        <taxon>Stenosarchaea group</taxon>
        <taxon>Halobacteria</taxon>
        <taxon>Halobacteriales</taxon>
        <taxon>Halococcaceae</taxon>
        <taxon>Halococcus</taxon>
    </lineage>
</organism>
<evidence type="ECO:0000313" key="6">
    <source>
        <dbReference type="EMBL" id="EMA53053.1"/>
    </source>
</evidence>
<dbReference type="InterPro" id="IPR008508">
    <property type="entry name" value="Bax1"/>
</dbReference>
<name>M0N697_9EURY</name>
<evidence type="ECO:0000256" key="4">
    <source>
        <dbReference type="ARBA" id="ARBA00022840"/>
    </source>
</evidence>
<dbReference type="CDD" id="cd17926">
    <property type="entry name" value="DEXHc_RE"/>
    <property type="match status" value="1"/>
</dbReference>
<evidence type="ECO:0000256" key="1">
    <source>
        <dbReference type="ARBA" id="ARBA00022741"/>
    </source>
</evidence>
<dbReference type="AlphaFoldDB" id="M0N697"/>
<dbReference type="InterPro" id="IPR014001">
    <property type="entry name" value="Helicase_ATP-bd"/>
</dbReference>
<comment type="caution">
    <text evidence="6">The sequence shown here is derived from an EMBL/GenBank/DDBJ whole genome shotgun (WGS) entry which is preliminary data.</text>
</comment>
<evidence type="ECO:0000259" key="5">
    <source>
        <dbReference type="PROSITE" id="PS51192"/>
    </source>
</evidence>
<keyword evidence="2" id="KW-0378">Hydrolase</keyword>
<keyword evidence="7" id="KW-1185">Reference proteome</keyword>
<protein>
    <submittedName>
        <fullName evidence="6">RAD25-type DNA repair helicase</fullName>
    </submittedName>
</protein>
<dbReference type="SMART" id="SM00487">
    <property type="entry name" value="DEXDc"/>
    <property type="match status" value="1"/>
</dbReference>
<sequence length="554" mass="61609">MLLTGSGKTFLGIQAISDAGVATLVVAPTIDLMNQWHATLTNAFGDQLPHKGGDGPEQAVGVLGGGTHEIRPITVTTYDSAYRYIDEYGDQFGLLIADEIHHLPAPTYRQIPEMTIAPYRLGLTATYERADDAHELLEDTGLIGPVVYEEEVDELAGEYLSEYETIHMQVELTDDERSQYDEEYGIYREYVDTHDFDLWKAEGYQEFLAHTSYDSDGRRALIAKQRAEELARTAAKKLDTLDTLLKRHYDDRAIVFTANNDFAYEISQEFIVPCITHQTKTDERTEILEIVGLWTPEYLDEKLDKIRQADMENLVFAVSETLDCTSEDIDLTTDRVLWSKTGIHVYDVINLAEEHTVQASSAGPWVGTAYSLGIGGWQAWSIIRRQIGQDCCCRRNSSKASMSSGLGSPLWSSSRTLYAEEFDLSLRIDKSPYVERDVVGDVRLASLVDAVPGNGAVVLYLLAAGLRTSPAGTVLCGTEEFWLRGPPLTKRTFRRARRVSPPTSRCETSTVVRTKNTPGGNGTVSLWLGLLTHNPRLRDHDSRSVGGAGERCHG</sequence>
<dbReference type="STRING" id="1227456.C450_09563"/>